<feature type="transmembrane region" description="Helical" evidence="2">
    <location>
        <begin position="206"/>
        <end position="226"/>
    </location>
</feature>
<evidence type="ECO:0000256" key="1">
    <source>
        <dbReference type="SAM" id="MobiDB-lite"/>
    </source>
</evidence>
<keyword evidence="4" id="KW-1185">Reference proteome</keyword>
<name>A0A975RYG6_9BRAD</name>
<dbReference type="EMBL" id="CP076136">
    <property type="protein sequence ID" value="QWG24163.1"/>
    <property type="molecule type" value="Genomic_DNA"/>
</dbReference>
<accession>A0A975RYG6</accession>
<gene>
    <name evidence="3" type="ORF">KMZ93_04330</name>
</gene>
<evidence type="ECO:0000256" key="2">
    <source>
        <dbReference type="SAM" id="Phobius"/>
    </source>
</evidence>
<feature type="region of interest" description="Disordered" evidence="1">
    <location>
        <begin position="503"/>
        <end position="535"/>
    </location>
</feature>
<dbReference type="Proteomes" id="UP000676951">
    <property type="component" value="Chromosome"/>
</dbReference>
<keyword evidence="2" id="KW-0812">Transmembrane</keyword>
<reference evidence="3 4" key="1">
    <citation type="submission" date="2021-06" db="EMBL/GenBank/DDBJ databases">
        <title>Bradyrhizobium sp. S2-11-4 Genome sequencing.</title>
        <authorList>
            <person name="Jin L."/>
        </authorList>
    </citation>
    <scope>NUCLEOTIDE SEQUENCE [LARGE SCALE GENOMIC DNA]</scope>
    <source>
        <strain evidence="3 4">S2-11-4</strain>
    </source>
</reference>
<feature type="region of interest" description="Disordered" evidence="1">
    <location>
        <begin position="369"/>
        <end position="389"/>
    </location>
</feature>
<keyword evidence="2" id="KW-1133">Transmembrane helix</keyword>
<feature type="region of interest" description="Disordered" evidence="1">
    <location>
        <begin position="155"/>
        <end position="190"/>
    </location>
</feature>
<evidence type="ECO:0000313" key="4">
    <source>
        <dbReference type="Proteomes" id="UP000676951"/>
    </source>
</evidence>
<proteinExistence type="predicted"/>
<dbReference type="RefSeq" id="WP_215604910.1">
    <property type="nucleotide sequence ID" value="NZ_CP076136.1"/>
</dbReference>
<protein>
    <submittedName>
        <fullName evidence="3">Uncharacterized protein</fullName>
    </submittedName>
</protein>
<feature type="compositionally biased region" description="Low complexity" evidence="1">
    <location>
        <begin position="163"/>
        <end position="174"/>
    </location>
</feature>
<organism evidence="3 4">
    <name type="scientific">Bradyrhizobium sediminis</name>
    <dbReference type="NCBI Taxonomy" id="2840469"/>
    <lineage>
        <taxon>Bacteria</taxon>
        <taxon>Pseudomonadati</taxon>
        <taxon>Pseudomonadota</taxon>
        <taxon>Alphaproteobacteria</taxon>
        <taxon>Hyphomicrobiales</taxon>
        <taxon>Nitrobacteraceae</taxon>
        <taxon>Bradyrhizobium</taxon>
    </lineage>
</organism>
<dbReference type="AlphaFoldDB" id="A0A975RYG6"/>
<sequence length="573" mass="62664">MSGDSFGFLQDRFLAQYGSTALSLAETSNPHIQEKAFSELGRFVERVIKQVAEKENVSLADLTKEELRKPGRILDCIRADPRTNHIAVLLEDHNIKEILNRRNSSVHDDERGSNLQRLLEQLPYRIDDALAMGRWFNQQYERDVEEFNYQLPAQPVQSARPIQPAQPTRLAAAPTPAPQPYRVPPRGQRPSDFIRREARERFFRRLGAGLVFCFVTFFLIAVYSWIASFGTSPNSAKVASGPPVSIIPNIQSRPRAVPTISQIQVGRRLAAGRLDAPGDEFMAPLSTVAAVVSYNNATPSQSKLRVELAVGSGTFPCGEQLASYVSGVISCTWEQVIPAGEHSIYAYIEGIGHGRRFTVTGQPAASLPTIDPRPEATQPKASAWSAPPLPPQGPRLAKITSVEFGNFNMYGKTIFPNTVRGPLEHLSALISYSNADITRDTMEAYLSSPKGRFPCDFSPSPLLQVSGERTCGWTGVGPDAYKITVLINGKVAAQKSITVLAKTSPPPSAALTQPKRSAPRLANPSPSKAEEEFRKELSTPGCELLRRDGFDATVCVQGHINSDGALVGPGYME</sequence>
<evidence type="ECO:0000313" key="3">
    <source>
        <dbReference type="EMBL" id="QWG24163.1"/>
    </source>
</evidence>
<keyword evidence="2" id="KW-0472">Membrane</keyword>